<evidence type="ECO:0000313" key="6">
    <source>
        <dbReference type="EMBL" id="CAD8259088.1"/>
    </source>
</evidence>
<evidence type="ECO:0000256" key="5">
    <source>
        <dbReference type="SAM" id="Phobius"/>
    </source>
</evidence>
<keyword evidence="2 5" id="KW-0812">Transmembrane</keyword>
<dbReference type="Gene3D" id="1.20.1540.10">
    <property type="entry name" value="Rhomboid-like"/>
    <property type="match status" value="1"/>
</dbReference>
<name>A0A7R9U9C6_9STRA</name>
<accession>A0A7R9U9C6</accession>
<evidence type="ECO:0008006" key="7">
    <source>
        <dbReference type="Google" id="ProtNLM"/>
    </source>
</evidence>
<reference evidence="6" key="1">
    <citation type="submission" date="2021-01" db="EMBL/GenBank/DDBJ databases">
        <authorList>
            <person name="Corre E."/>
            <person name="Pelletier E."/>
            <person name="Niang G."/>
            <person name="Scheremetjew M."/>
            <person name="Finn R."/>
            <person name="Kale V."/>
            <person name="Holt S."/>
            <person name="Cochrane G."/>
            <person name="Meng A."/>
            <person name="Brown T."/>
            <person name="Cohen L."/>
        </authorList>
    </citation>
    <scope>NUCLEOTIDE SEQUENCE</scope>
    <source>
        <strain evidence="6">CCMP2078</strain>
    </source>
</reference>
<organism evidence="6">
    <name type="scientific">Pinguiococcus pyrenoidosus</name>
    <dbReference type="NCBI Taxonomy" id="172671"/>
    <lineage>
        <taxon>Eukaryota</taxon>
        <taxon>Sar</taxon>
        <taxon>Stramenopiles</taxon>
        <taxon>Ochrophyta</taxon>
        <taxon>Pinguiophyceae</taxon>
        <taxon>Pinguiochrysidales</taxon>
        <taxon>Pinguiochrysidaceae</taxon>
        <taxon>Pinguiococcus</taxon>
    </lineage>
</organism>
<sequence>MQSAARRSFSIGRRFRPAPWRNGDGSWVVYSVVGAQGITWIGNDFGDVSVRRFLRAHFRSSWRDAVELGRPHGLFLSCVHCADFWDFLFAALGTYFIGTQLVVPAVGSAAFAAFYFGAGGAANLFAAFYANSHPRLSKPPGFRVYLNKYSEVSGTQGSLGALLGFAAVAAPTASVYIYGVVPVPLGLAAALFLGFPIYQAYQHGVRDAAVVAQLAGAMLGAGRFLALRS</sequence>
<comment type="subcellular location">
    <subcellularLocation>
        <location evidence="1">Membrane</location>
        <topology evidence="1">Multi-pass membrane protein</topology>
    </subcellularLocation>
</comment>
<evidence type="ECO:0000256" key="4">
    <source>
        <dbReference type="ARBA" id="ARBA00023136"/>
    </source>
</evidence>
<keyword evidence="3 5" id="KW-1133">Transmembrane helix</keyword>
<dbReference type="AlphaFoldDB" id="A0A7R9U9C6"/>
<feature type="transmembrane region" description="Helical" evidence="5">
    <location>
        <begin position="176"/>
        <end position="196"/>
    </location>
</feature>
<gene>
    <name evidence="6" type="ORF">PPYR1160_LOCUS8589</name>
</gene>
<keyword evidence="4 5" id="KW-0472">Membrane</keyword>
<protein>
    <recommendedName>
        <fullName evidence="7">Peptidase S54 rhomboid domain-containing protein</fullName>
    </recommendedName>
</protein>
<feature type="transmembrane region" description="Helical" evidence="5">
    <location>
        <begin position="208"/>
        <end position="226"/>
    </location>
</feature>
<dbReference type="InterPro" id="IPR035952">
    <property type="entry name" value="Rhomboid-like_sf"/>
</dbReference>
<evidence type="ECO:0000256" key="3">
    <source>
        <dbReference type="ARBA" id="ARBA00022989"/>
    </source>
</evidence>
<dbReference type="EMBL" id="HBEA01011237">
    <property type="protein sequence ID" value="CAD8259088.1"/>
    <property type="molecule type" value="Transcribed_RNA"/>
</dbReference>
<feature type="transmembrane region" description="Helical" evidence="5">
    <location>
        <begin position="109"/>
        <end position="131"/>
    </location>
</feature>
<evidence type="ECO:0000256" key="1">
    <source>
        <dbReference type="ARBA" id="ARBA00004141"/>
    </source>
</evidence>
<feature type="transmembrane region" description="Helical" evidence="5">
    <location>
        <begin position="73"/>
        <end position="97"/>
    </location>
</feature>
<proteinExistence type="predicted"/>
<dbReference type="GO" id="GO:0016020">
    <property type="term" value="C:membrane"/>
    <property type="evidence" value="ECO:0007669"/>
    <property type="project" value="UniProtKB-SubCell"/>
</dbReference>
<dbReference type="SUPFAM" id="SSF144091">
    <property type="entry name" value="Rhomboid-like"/>
    <property type="match status" value="1"/>
</dbReference>
<evidence type="ECO:0000256" key="2">
    <source>
        <dbReference type="ARBA" id="ARBA00022692"/>
    </source>
</evidence>